<dbReference type="InterPro" id="IPR013783">
    <property type="entry name" value="Ig-like_fold"/>
</dbReference>
<evidence type="ECO:0000313" key="3">
    <source>
        <dbReference type="Proteomes" id="UP000321926"/>
    </source>
</evidence>
<dbReference type="NCBIfam" id="TIGR04131">
    <property type="entry name" value="Bac_Flav_CTERM"/>
    <property type="match status" value="1"/>
</dbReference>
<gene>
    <name evidence="2" type="ORF">FVR03_18675</name>
</gene>
<dbReference type="RefSeq" id="WP_147923289.1">
    <property type="nucleotide sequence ID" value="NZ_VRTY01000088.1"/>
</dbReference>
<dbReference type="InterPro" id="IPR022409">
    <property type="entry name" value="PKD/Chitinase_dom"/>
</dbReference>
<dbReference type="Pfam" id="PF19081">
    <property type="entry name" value="Ig_7"/>
    <property type="match status" value="3"/>
</dbReference>
<protein>
    <submittedName>
        <fullName evidence="2">T9SS type B sorting domain-containing protein</fullName>
    </submittedName>
</protein>
<dbReference type="InterPro" id="IPR044023">
    <property type="entry name" value="Ig_7"/>
</dbReference>
<comment type="caution">
    <text evidence="2">The sequence shown here is derived from an EMBL/GenBank/DDBJ whole genome shotgun (WGS) entry which is preliminary data.</text>
</comment>
<organism evidence="2 3">
    <name type="scientific">Pontibacter qinzhouensis</name>
    <dbReference type="NCBI Taxonomy" id="2603253"/>
    <lineage>
        <taxon>Bacteria</taxon>
        <taxon>Pseudomonadati</taxon>
        <taxon>Bacteroidota</taxon>
        <taxon>Cytophagia</taxon>
        <taxon>Cytophagales</taxon>
        <taxon>Hymenobacteraceae</taxon>
        <taxon>Pontibacter</taxon>
    </lineage>
</organism>
<feature type="domain" description="PKD" evidence="1">
    <location>
        <begin position="221"/>
        <end position="265"/>
    </location>
</feature>
<dbReference type="PROSITE" id="PS50093">
    <property type="entry name" value="PKD"/>
    <property type="match status" value="3"/>
</dbReference>
<accession>A0A5C8J8S2</accession>
<name>A0A5C8J8S2_9BACT</name>
<dbReference type="Pfam" id="PF00801">
    <property type="entry name" value="PKD"/>
    <property type="match status" value="2"/>
</dbReference>
<evidence type="ECO:0000313" key="2">
    <source>
        <dbReference type="EMBL" id="TXK33798.1"/>
    </source>
</evidence>
<dbReference type="CDD" id="cd00146">
    <property type="entry name" value="PKD"/>
    <property type="match status" value="1"/>
</dbReference>
<proteinExistence type="predicted"/>
<dbReference type="InterPro" id="IPR035986">
    <property type="entry name" value="PKD_dom_sf"/>
</dbReference>
<dbReference type="Proteomes" id="UP000321926">
    <property type="component" value="Unassembled WGS sequence"/>
</dbReference>
<dbReference type="EMBL" id="VRTY01000088">
    <property type="protein sequence ID" value="TXK33798.1"/>
    <property type="molecule type" value="Genomic_DNA"/>
</dbReference>
<dbReference type="SUPFAM" id="SSF49299">
    <property type="entry name" value="PKD domain"/>
    <property type="match status" value="3"/>
</dbReference>
<dbReference type="SMART" id="SM00089">
    <property type="entry name" value="PKD"/>
    <property type="match status" value="4"/>
</dbReference>
<reference evidence="2 3" key="1">
    <citation type="submission" date="2019-08" db="EMBL/GenBank/DDBJ databases">
        <authorList>
            <person name="Shi S."/>
        </authorList>
    </citation>
    <scope>NUCLEOTIDE SEQUENCE [LARGE SCALE GENOMIC DNA]</scope>
    <source>
        <strain evidence="2 3">GY10130</strain>
    </source>
</reference>
<sequence>LVNARNNSSTKSLNKKYTIDWGDKSPVQEFTTLNDISHTYTALGAFKLVFTVEGTNGCISSTTYEVYNGSNPSLKMGSPGNTVGCAPQTYTFPIENVLTNTPNTKYTFWFDDGSPVKEYTQENVPSEITHVFNTSSCGKNGNQFTLYGKAENPCNSTEVAVSSIRIGAKPQVNFGFSPTGICVGADIPFSNTTVSGNSITNTGNCTSQSAFTWKIEPATGWTLPAGTTLASENVNIKFTTAGVYRVSLTSTNGCGSTETTKEVNVMNPPKAIFTMDHDASGCKNLPVTTNNISEGDELSYQWSVSPTTGFSYASGDASSSNPIFNFFEAGNYTITLRASNSCAVSTATTNLTVKDKPLVTLPGNQTYCGPQTLQFNAASTAHKPTYDAKNGTITTYSWVVTGGASPATFTGGTTAQSQYPNIQFPTAGTYTVTVQATNECGVSEAKTQTITIHQLSNNTLSADQSICVGSPAANIIGSEPTGGEGNYTYKWHKSTTSATTGFTEITGEHNKDYAPGVVPEKTWFYREVISAGCTLKSEPVAIEVKSAPAAPTVASLVVCRGAKATLKATGAGGNITWYDANNLKLAENTDTYETSALTQSAVFYAVIETAGCSSPRTEVKVEVQEPISNNTLGADQNVCTGQPVTIASGTTPAGGSGTYTYLWEISTTSETTGFAAAPGTNSGPDYTLAAANQTTWLRRRVTGGVCDASLSNVLKVEVTSAITGNTLTGDQTICENNTPARLTGAEPTGGEGTGTFTYTWEYSTTSASTNFVEIQNATAREYTPAALAVTTWFRRVAKSGGCQVASAPVKITVNAAPTAPAMANTSVCSGSMATLVIGNPAGRYDWFADQTSSTPLHTGLRFETPVLTATTTYYVQVTDATGCPSPRTPVTVTVYPALAANTIGTSQVICIGEKPADLVGSTPTGGDGTYAYIWEQSTTASTWTAAPGINTSKDYQPPALTQETWYRRRVTSGGCSELAAPVQVVVNSLVSNNSISAPQTICTGSKPVALSGTIPTGGDGSFTYAWEMSLNGPTGLFVPAPGINDRAGYEPVALTQTTWFRRVVSSGDCPNPSAAIEITVQENIANNLLAAEQTVCSGSTGISLTGTLPTGGNGTYAYIWEVSTLNAQDGFTAAPGKNDEQDYTTGFLTQTSWFRRKVISAPCAEHTSLAVQITVNPTISNNTVSAAHTICSGTAPTEFTGSAPAGGNGTYVYLWEYSTEGPASGFKPAIGMNSGQHYLSGVLYETTWFRRMVVSAPCPPVASAAVQVTVNPVIANNTISGNQTVCTGSAPALLTGLAPTGGDGIYSYRWEESTDGFTYIAATGTNAQATYQAGTLTQTTWFRRVVSSGNCTDLSAPVQIIVNEQLTANTISEDQLICMGASPMGLTGSAPEGGTGSYTFLWESSTVGGSAGFSAASGSNTGPDYLPGALTQTTWFRRVVTAGPCPPSQSNTVKVTVTPAISNNRVSLPQAICEGTLPAPLTGSAPTGGNGVYRYVWESSTTSATAGFAAAAGQHEQADYNPGLVPVTTWFRRAVYSEGCSHVSAPIQITVNKPITNNIVHAEQVICVGTSPLPLAGTTPAGGNGHYQYLWESSQDNMNFSPAAGTNNTADYTPGPLTGTTWYRRIVTGGPCAEAVSNAVKIDVNSPVTNNTIGSPQRVCAGALPAALFGSAPTGGSRTYTYVWEYSTTSATTGFAVAPGNSDQVNYSPGKLTRNTWFRRKVISLPCQESVSLAMLITVDPQPVAPQASGITICPGESARLTATALAANYTLEWFDQEEGGVPLATGTTYQTPPLLFTTDFYVQTVNPFGCPSDRVKVTAVVTEPAVDAGPDVTIIAGRTAQLTATGGATYTWSPATTLSDANIANPVAQPKETTTYTVTGTSKEGCSFTDEVTVTVLPAVRISNIMTMNGDGINETWYIENIEKYPRCQVQIFTRWGAKIFESTGYQMPWDGTHNGKPLPMAAYYYIIKLDEKEEAISGSITLVK</sequence>
<dbReference type="InterPro" id="IPR026341">
    <property type="entry name" value="T9SS_type_B"/>
</dbReference>
<keyword evidence="3" id="KW-1185">Reference proteome</keyword>
<feature type="domain" description="PKD" evidence="1">
    <location>
        <begin position="270"/>
        <end position="353"/>
    </location>
</feature>
<evidence type="ECO:0000259" key="1">
    <source>
        <dbReference type="PROSITE" id="PS50093"/>
    </source>
</evidence>
<feature type="non-terminal residue" evidence="2">
    <location>
        <position position="1"/>
    </location>
</feature>
<dbReference type="InterPro" id="IPR000601">
    <property type="entry name" value="PKD_dom"/>
</dbReference>
<dbReference type="OrthoDB" id="7794186at2"/>
<feature type="domain" description="PKD" evidence="1">
    <location>
        <begin position="390"/>
        <end position="452"/>
    </location>
</feature>
<dbReference type="Gene3D" id="2.60.40.10">
    <property type="entry name" value="Immunoglobulins"/>
    <property type="match status" value="4"/>
</dbReference>
<dbReference type="Pfam" id="PF13585">
    <property type="entry name" value="CHU_C"/>
    <property type="match status" value="1"/>
</dbReference>